<dbReference type="OrthoDB" id="6755972at2759"/>
<dbReference type="GO" id="GO:0045815">
    <property type="term" value="P:transcription initiation-coupled chromatin remodeling"/>
    <property type="evidence" value="ECO:0007669"/>
    <property type="project" value="TreeGrafter"/>
</dbReference>
<dbReference type="EMBL" id="JAGFMF010012069">
    <property type="protein sequence ID" value="KAG8508061.1"/>
    <property type="molecule type" value="Genomic_DNA"/>
</dbReference>
<name>A0A8J5ZP28_GALPY</name>
<dbReference type="PANTHER" id="PTHR46449">
    <property type="entry name" value="ZGC:158260"/>
    <property type="match status" value="1"/>
</dbReference>
<sequence>MADKKWQLRAGSLEPMPLGMHCKPWYKDNLPSKCFAKHKVLKFPTSLDSRRWRFVREGQDDFRKGCPPCEDLITRGPKKSFLPLIPQKVPQPAPKKSHKVLSKDADFFSKLSPSQLVRKKFMADVEAHLTQHPLAIFPDLDTDLPAELLLKVLHVLDPDRRLEDTWAYCEGTKERIKFPPKVCKTQSEKVYLEPPKRTPGTCPDSMLRNEKRPRKKGSRIRPPRRRIPKKVRDFCKWVATFGDLGIDENFIMKLFDKSSECKPTHKSPRIKKVSQVPLELKYSMELDETGMVNFGIEETNWQRKLQKMPDPYHPDRVKIRYGAWYLKPKFWKKLMNDEPLMDPRIREGLGKPPTPDILEELYGTIAFKDFVLSKGYEMPSLIERFFAKKGWKYDTVNTPMERTIRLHALKDDDEEEEPEMAPELE</sequence>
<dbReference type="Pfam" id="PF14642">
    <property type="entry name" value="FAM47"/>
    <property type="match status" value="1"/>
</dbReference>
<evidence type="ECO:0000256" key="2">
    <source>
        <dbReference type="SAM" id="MobiDB-lite"/>
    </source>
</evidence>
<feature type="compositionally biased region" description="Basic residues" evidence="2">
    <location>
        <begin position="211"/>
        <end position="223"/>
    </location>
</feature>
<dbReference type="InterPro" id="IPR032743">
    <property type="entry name" value="FAM47"/>
</dbReference>
<feature type="region of interest" description="Disordered" evidence="2">
    <location>
        <begin position="194"/>
        <end position="223"/>
    </location>
</feature>
<evidence type="ECO:0000313" key="4">
    <source>
        <dbReference type="Proteomes" id="UP000700334"/>
    </source>
</evidence>
<comment type="caution">
    <text evidence="3">The sequence shown here is derived from an EMBL/GenBank/DDBJ whole genome shotgun (WGS) entry which is preliminary data.</text>
</comment>
<reference evidence="3" key="1">
    <citation type="journal article" date="2021" name="Evol. Appl.">
        <title>The genome of the Pyrenean desman and the effects of bottlenecks and inbreeding on the genomic landscape of an endangered species.</title>
        <authorList>
            <person name="Escoda L."/>
            <person name="Castresana J."/>
        </authorList>
    </citation>
    <scope>NUCLEOTIDE SEQUENCE</scope>
    <source>
        <strain evidence="3">IBE-C5619</strain>
    </source>
</reference>
<organism evidence="3 4">
    <name type="scientific">Galemys pyrenaicus</name>
    <name type="common">Iberian desman</name>
    <name type="synonym">Pyrenean desman</name>
    <dbReference type="NCBI Taxonomy" id="202257"/>
    <lineage>
        <taxon>Eukaryota</taxon>
        <taxon>Metazoa</taxon>
        <taxon>Chordata</taxon>
        <taxon>Craniata</taxon>
        <taxon>Vertebrata</taxon>
        <taxon>Euteleostomi</taxon>
        <taxon>Mammalia</taxon>
        <taxon>Eutheria</taxon>
        <taxon>Laurasiatheria</taxon>
        <taxon>Eulipotyphla</taxon>
        <taxon>Talpidae</taxon>
        <taxon>Galemys</taxon>
    </lineage>
</organism>
<proteinExistence type="inferred from homology"/>
<dbReference type="GO" id="GO:0000785">
    <property type="term" value="C:chromatin"/>
    <property type="evidence" value="ECO:0007669"/>
    <property type="project" value="TreeGrafter"/>
</dbReference>
<protein>
    <submittedName>
        <fullName evidence="3">Protein FAM47E</fullName>
    </submittedName>
</protein>
<evidence type="ECO:0000256" key="1">
    <source>
        <dbReference type="ARBA" id="ARBA00005277"/>
    </source>
</evidence>
<dbReference type="AlphaFoldDB" id="A0A8J5ZP28"/>
<comment type="similarity">
    <text evidence="1">Belongs to the FAM47 family.</text>
</comment>
<dbReference type="Proteomes" id="UP000700334">
    <property type="component" value="Unassembled WGS sequence"/>
</dbReference>
<dbReference type="PANTHER" id="PTHR46449:SF1">
    <property type="entry name" value="FAMILY WITH SEQUENCE SIMILARITY 47, MEMBER A-RELATED"/>
    <property type="match status" value="1"/>
</dbReference>
<keyword evidence="4" id="KW-1185">Reference proteome</keyword>
<accession>A0A8J5ZP28</accession>
<evidence type="ECO:0000313" key="3">
    <source>
        <dbReference type="EMBL" id="KAG8508061.1"/>
    </source>
</evidence>
<gene>
    <name evidence="3" type="ORF">J0S82_001563</name>
</gene>